<dbReference type="RefSeq" id="WP_041900357.1">
    <property type="nucleotide sequence ID" value="NZ_CP010086.2"/>
</dbReference>
<dbReference type="Pfam" id="PF00358">
    <property type="entry name" value="PTS_EIIA_1"/>
    <property type="match status" value="1"/>
</dbReference>
<dbReference type="GO" id="GO:0009401">
    <property type="term" value="P:phosphoenolpyruvate-dependent sugar phosphotransferase system"/>
    <property type="evidence" value="ECO:0007669"/>
    <property type="project" value="UniProtKB-KW"/>
</dbReference>
<dbReference type="InterPro" id="IPR003352">
    <property type="entry name" value="PTS_EIIC"/>
</dbReference>
<organism evidence="16 17">
    <name type="scientific">Clostridium beijerinckii</name>
    <name type="common">Clostridium MP</name>
    <dbReference type="NCBI Taxonomy" id="1520"/>
    <lineage>
        <taxon>Bacteria</taxon>
        <taxon>Bacillati</taxon>
        <taxon>Bacillota</taxon>
        <taxon>Clostridia</taxon>
        <taxon>Eubacteriales</taxon>
        <taxon>Clostridiaceae</taxon>
        <taxon>Clostridium</taxon>
    </lineage>
</organism>
<dbReference type="PROSITE" id="PS51093">
    <property type="entry name" value="PTS_EIIA_TYPE_1"/>
    <property type="match status" value="1"/>
</dbReference>
<name>A0A0B5QVA4_CLOBE</name>
<dbReference type="GO" id="GO:0016301">
    <property type="term" value="F:kinase activity"/>
    <property type="evidence" value="ECO:0007669"/>
    <property type="project" value="UniProtKB-KW"/>
</dbReference>
<keyword evidence="8" id="KW-0418">Kinase</keyword>
<evidence type="ECO:0000256" key="2">
    <source>
        <dbReference type="ARBA" id="ARBA00022448"/>
    </source>
</evidence>
<evidence type="ECO:0000256" key="11">
    <source>
        <dbReference type="PROSITE-ProRule" id="PRU00421"/>
    </source>
</evidence>
<reference evidence="17" key="1">
    <citation type="submission" date="2014-12" db="EMBL/GenBank/DDBJ databases">
        <title>Genome sequence of Clostridium beijerinckii strain 59B.</title>
        <authorList>
            <person name="Little G.T."/>
            <person name="Minton N.P."/>
        </authorList>
    </citation>
    <scope>NUCLEOTIDE SEQUENCE [LARGE SCALE GENOMIC DNA]</scope>
    <source>
        <strain evidence="17">59B</strain>
    </source>
</reference>
<feature type="transmembrane region" description="Helical" evidence="12">
    <location>
        <begin position="215"/>
        <end position="235"/>
    </location>
</feature>
<evidence type="ECO:0000256" key="1">
    <source>
        <dbReference type="ARBA" id="ARBA00004651"/>
    </source>
</evidence>
<feature type="domain" description="PTS EIIB type-1" evidence="14">
    <location>
        <begin position="4"/>
        <end position="86"/>
    </location>
</feature>
<dbReference type="InterPro" id="IPR013013">
    <property type="entry name" value="PTS_EIIC_1"/>
</dbReference>
<dbReference type="Gene3D" id="3.30.1360.60">
    <property type="entry name" value="Glucose permease domain IIB"/>
    <property type="match status" value="1"/>
</dbReference>
<keyword evidence="3" id="KW-1003">Cell membrane</keyword>
<keyword evidence="6" id="KW-0598">Phosphotransferase system</keyword>
<keyword evidence="4" id="KW-0762">Sugar transport</keyword>
<keyword evidence="10 12" id="KW-0472">Membrane</keyword>
<dbReference type="InterPro" id="IPR050558">
    <property type="entry name" value="PTS_Sugar-Specific_Components"/>
</dbReference>
<dbReference type="FunFam" id="3.30.1360.60:FF:000001">
    <property type="entry name" value="PTS system glucose-specific IIBC component PtsG"/>
    <property type="match status" value="1"/>
</dbReference>
<feature type="transmembrane region" description="Helical" evidence="12">
    <location>
        <begin position="329"/>
        <end position="350"/>
    </location>
</feature>
<dbReference type="Gene3D" id="2.70.70.10">
    <property type="entry name" value="Glucose Permease (Domain IIA)"/>
    <property type="match status" value="1"/>
</dbReference>
<evidence type="ECO:0000256" key="9">
    <source>
        <dbReference type="ARBA" id="ARBA00022989"/>
    </source>
</evidence>
<feature type="active site" description="Phosphocysteine intermediate; for EIIB activity" evidence="11">
    <location>
        <position position="26"/>
    </location>
</feature>
<keyword evidence="7 12" id="KW-0812">Transmembrane</keyword>
<dbReference type="PANTHER" id="PTHR30175">
    <property type="entry name" value="PHOSPHOTRANSFERASE SYSTEM TRANSPORT PROTEIN"/>
    <property type="match status" value="1"/>
</dbReference>
<evidence type="ECO:0000259" key="14">
    <source>
        <dbReference type="PROSITE" id="PS51098"/>
    </source>
</evidence>
<dbReference type="InterPro" id="IPR001996">
    <property type="entry name" value="PTS_IIB_1"/>
</dbReference>
<dbReference type="InterPro" id="IPR036878">
    <property type="entry name" value="Glu_permease_IIB"/>
</dbReference>
<dbReference type="InterPro" id="IPR011055">
    <property type="entry name" value="Dup_hybrid_motif"/>
</dbReference>
<accession>A0A0B5QVA4</accession>
<dbReference type="GO" id="GO:0090589">
    <property type="term" value="F:protein-phosphocysteine-trehalose phosphotransferase system transporter activity"/>
    <property type="evidence" value="ECO:0007669"/>
    <property type="project" value="TreeGrafter"/>
</dbReference>
<dbReference type="SUPFAM" id="SSF55604">
    <property type="entry name" value="Glucose permease domain IIB"/>
    <property type="match status" value="1"/>
</dbReference>
<evidence type="ECO:0000256" key="3">
    <source>
        <dbReference type="ARBA" id="ARBA00022475"/>
    </source>
</evidence>
<feature type="transmembrane region" description="Helical" evidence="12">
    <location>
        <begin position="150"/>
        <end position="171"/>
    </location>
</feature>
<dbReference type="GO" id="GO:0008982">
    <property type="term" value="F:protein-N(PI)-phosphohistidine-sugar phosphotransferase activity"/>
    <property type="evidence" value="ECO:0007669"/>
    <property type="project" value="InterPro"/>
</dbReference>
<dbReference type="AlphaFoldDB" id="A0A0B5QVA4"/>
<dbReference type="InterPro" id="IPR018113">
    <property type="entry name" value="PTrfase_EIIB_Cys"/>
</dbReference>
<dbReference type="PANTHER" id="PTHR30175:SF1">
    <property type="entry name" value="PTS SYSTEM ARBUTIN-, CELLOBIOSE-, AND SALICIN-SPECIFIC EIIBC COMPONENT-RELATED"/>
    <property type="match status" value="1"/>
</dbReference>
<dbReference type="STRING" id="1520.LF65_05387"/>
<dbReference type="FunFam" id="2.70.70.10:FF:000001">
    <property type="entry name" value="PTS system glucose-specific IIA component"/>
    <property type="match status" value="1"/>
</dbReference>
<dbReference type="InterPro" id="IPR011297">
    <property type="entry name" value="PTS_IIABC_b_glu"/>
</dbReference>
<evidence type="ECO:0000256" key="8">
    <source>
        <dbReference type="ARBA" id="ARBA00022777"/>
    </source>
</evidence>
<evidence type="ECO:0000313" key="16">
    <source>
        <dbReference type="EMBL" id="AJH01908.1"/>
    </source>
</evidence>
<dbReference type="PROSITE" id="PS00371">
    <property type="entry name" value="PTS_EIIA_TYPE_1_HIS"/>
    <property type="match status" value="1"/>
</dbReference>
<feature type="transmembrane region" description="Helical" evidence="12">
    <location>
        <begin position="427"/>
        <end position="450"/>
    </location>
</feature>
<keyword evidence="9 12" id="KW-1133">Transmembrane helix</keyword>
<keyword evidence="2" id="KW-0813">Transport</keyword>
<evidence type="ECO:0000256" key="6">
    <source>
        <dbReference type="ARBA" id="ARBA00022683"/>
    </source>
</evidence>
<proteinExistence type="predicted"/>
<dbReference type="CDD" id="cd00212">
    <property type="entry name" value="PTS_IIB_glc"/>
    <property type="match status" value="1"/>
</dbReference>
<dbReference type="PROSITE" id="PS51098">
    <property type="entry name" value="PTS_EIIB_TYPE_1"/>
    <property type="match status" value="1"/>
</dbReference>
<feature type="domain" description="PTS EIIA type-1" evidence="13">
    <location>
        <begin position="488"/>
        <end position="592"/>
    </location>
</feature>
<evidence type="ECO:0000256" key="12">
    <source>
        <dbReference type="SAM" id="Phobius"/>
    </source>
</evidence>
<comment type="subcellular location">
    <subcellularLocation>
        <location evidence="1">Cell membrane</location>
        <topology evidence="1">Multi-pass membrane protein</topology>
    </subcellularLocation>
</comment>
<dbReference type="InterPro" id="IPR001127">
    <property type="entry name" value="PTS_EIIA_1_perm"/>
</dbReference>
<feature type="transmembrane region" description="Helical" evidence="12">
    <location>
        <begin position="388"/>
        <end position="407"/>
    </location>
</feature>
<evidence type="ECO:0000256" key="4">
    <source>
        <dbReference type="ARBA" id="ARBA00022597"/>
    </source>
</evidence>
<dbReference type="KEGG" id="cbei:LF65_05387"/>
<dbReference type="NCBIfam" id="TIGR01995">
    <property type="entry name" value="PTS-II-ABC-beta"/>
    <property type="match status" value="1"/>
</dbReference>
<evidence type="ECO:0000259" key="15">
    <source>
        <dbReference type="PROSITE" id="PS51103"/>
    </source>
</evidence>
<keyword evidence="5" id="KW-0808">Transferase</keyword>
<dbReference type="NCBIfam" id="TIGR00830">
    <property type="entry name" value="PTBA"/>
    <property type="match status" value="1"/>
</dbReference>
<evidence type="ECO:0000313" key="17">
    <source>
        <dbReference type="Proteomes" id="UP000031866"/>
    </source>
</evidence>
<evidence type="ECO:0000259" key="13">
    <source>
        <dbReference type="PROSITE" id="PS51093"/>
    </source>
</evidence>
<feature type="transmembrane region" description="Helical" evidence="12">
    <location>
        <begin position="255"/>
        <end position="275"/>
    </location>
</feature>
<evidence type="ECO:0000256" key="5">
    <source>
        <dbReference type="ARBA" id="ARBA00022679"/>
    </source>
</evidence>
<evidence type="ECO:0000256" key="7">
    <source>
        <dbReference type="ARBA" id="ARBA00022692"/>
    </source>
</evidence>
<feature type="domain" description="PTS EIIC type-1" evidence="15">
    <location>
        <begin position="109"/>
        <end position="465"/>
    </location>
</feature>
<sequence>MKKEDVVAKIIKEVGGKDNIKNAWHCMTRLRFDLKDKTKVNQEAIQNLEGIVGSQFNKEQFQIVIGTTVDKYYNILITQLDLNINNNSSDKGSNNKLDDKKSLTTRFMDTVSGVFGPIVPAIAGAGMIKGLIAGLVALKFIAGDTDTMKVIDMIASGVFTFLPFFLAVSAAKKFKTNEYLSVAIAATIMYPTMVDTAKAGKIGAFYVFGILPIPVFNYSSSVIPIIFAVWVLSYVHKLIDKHMPDTMRTVFTPTLTLFISGFLTLGVTGPIGIYLGRGLAWIIASLFSISPILAGVIVGAIRPVAILTGMHHAMTPIALQNFATQGYDMLMPMMFMTNISITGAAAAVYFKENTKQGKTIVISSVISGLFGITEPALFGILSKYKKAFLAATIGSTVASAFISFFGVRLYGYVLSSVFSIPAYIGPYFIYAMLGILIALSVSFALSYLFVVKGNKEIPSSVKNNDAETIIEIASVMTGEVKAITEAPDSAFAQKLLGDGFVVFPSNGTVVAPFDGKITMIYQTKHAIALTSSNGLEVLIHIGLDTVNLNGEGFELLVKEGDNVKMGQTILNVDLDFMKSKEIQMATPVIITNLNEKVITLKKTGNVKAGDIVLDIK</sequence>
<protein>
    <submittedName>
        <fullName evidence="16">PTS beta-glucoside transporter subunit EIIBCA</fullName>
    </submittedName>
</protein>
<gene>
    <name evidence="16" type="ORF">LF65_05387</name>
</gene>
<dbReference type="PROSITE" id="PS01035">
    <property type="entry name" value="PTS_EIIB_TYPE_1_CYS"/>
    <property type="match status" value="1"/>
</dbReference>
<dbReference type="Pfam" id="PF02378">
    <property type="entry name" value="PTS_EIIC"/>
    <property type="match status" value="1"/>
</dbReference>
<feature type="transmembrane region" description="Helical" evidence="12">
    <location>
        <begin position="362"/>
        <end position="381"/>
    </location>
</feature>
<dbReference type="SUPFAM" id="SSF51261">
    <property type="entry name" value="Duplicated hybrid motif"/>
    <property type="match status" value="1"/>
</dbReference>
<dbReference type="EMBL" id="CP010086">
    <property type="protein sequence ID" value="AJH01908.1"/>
    <property type="molecule type" value="Genomic_DNA"/>
</dbReference>
<dbReference type="PROSITE" id="PS51103">
    <property type="entry name" value="PTS_EIIC_TYPE_1"/>
    <property type="match status" value="1"/>
</dbReference>
<feature type="transmembrane region" description="Helical" evidence="12">
    <location>
        <begin position="118"/>
        <end position="138"/>
    </location>
</feature>
<evidence type="ECO:0000256" key="10">
    <source>
        <dbReference type="ARBA" id="ARBA00023136"/>
    </source>
</evidence>
<dbReference type="GO" id="GO:0005886">
    <property type="term" value="C:plasma membrane"/>
    <property type="evidence" value="ECO:0007669"/>
    <property type="project" value="UniProtKB-SubCell"/>
</dbReference>
<dbReference type="Pfam" id="PF00367">
    <property type="entry name" value="PTS_EIIB"/>
    <property type="match status" value="1"/>
</dbReference>
<dbReference type="Proteomes" id="UP000031866">
    <property type="component" value="Chromosome"/>
</dbReference>
<feature type="transmembrane region" description="Helical" evidence="12">
    <location>
        <begin position="281"/>
        <end position="308"/>
    </location>
</feature>
<dbReference type="GO" id="GO:0015771">
    <property type="term" value="P:trehalose transport"/>
    <property type="evidence" value="ECO:0007669"/>
    <property type="project" value="TreeGrafter"/>
</dbReference>
<dbReference type="OrthoDB" id="92465at2"/>